<dbReference type="Proteomes" id="UP001519345">
    <property type="component" value="Unassembled WGS sequence"/>
</dbReference>
<accession>A0ABS4ILX6</accession>
<comment type="caution">
    <text evidence="1">The sequence shown here is derived from an EMBL/GenBank/DDBJ whole genome shotgun (WGS) entry which is preliminary data.</text>
</comment>
<dbReference type="RefSeq" id="WP_209464599.1">
    <property type="nucleotide sequence ID" value="NZ_CP110224.1"/>
</dbReference>
<proteinExistence type="predicted"/>
<organism evidence="1 2">
    <name type="scientific">Virgibacillus natechei</name>
    <dbReference type="NCBI Taxonomy" id="1216297"/>
    <lineage>
        <taxon>Bacteria</taxon>
        <taxon>Bacillati</taxon>
        <taxon>Bacillota</taxon>
        <taxon>Bacilli</taxon>
        <taxon>Bacillales</taxon>
        <taxon>Bacillaceae</taxon>
        <taxon>Virgibacillus</taxon>
    </lineage>
</organism>
<name>A0ABS4ILX6_9BACI</name>
<gene>
    <name evidence="1" type="ORF">J2Z83_003721</name>
</gene>
<dbReference type="EMBL" id="JAGGKX010000029">
    <property type="protein sequence ID" value="MBP1971570.1"/>
    <property type="molecule type" value="Genomic_DNA"/>
</dbReference>
<reference evidence="1 2" key="1">
    <citation type="submission" date="2021-03" db="EMBL/GenBank/DDBJ databases">
        <title>Genomic Encyclopedia of Type Strains, Phase IV (KMG-IV): sequencing the most valuable type-strain genomes for metagenomic binning, comparative biology and taxonomic classification.</title>
        <authorList>
            <person name="Goeker M."/>
        </authorList>
    </citation>
    <scope>NUCLEOTIDE SEQUENCE [LARGE SCALE GENOMIC DNA]</scope>
    <source>
        <strain evidence="1 2">DSM 25609</strain>
    </source>
</reference>
<keyword evidence="2" id="KW-1185">Reference proteome</keyword>
<protein>
    <submittedName>
        <fullName evidence="1">Uncharacterized protein</fullName>
    </submittedName>
</protein>
<evidence type="ECO:0000313" key="1">
    <source>
        <dbReference type="EMBL" id="MBP1971570.1"/>
    </source>
</evidence>
<evidence type="ECO:0000313" key="2">
    <source>
        <dbReference type="Proteomes" id="UP001519345"/>
    </source>
</evidence>
<sequence>MADLNVELKRALDGPAPQHKVAGQEELEVTEGSDGHLHVKDSELLNKLNELDNIKETQGQIIDVLRSTNESLLETNEKLSSVIEDGRLQSDTQLTGSNVEDGIPVQVEKDFIEITVSAQDIPAESDKVFDVYSNPGEIWTLQRFGYDCGRDTDATGGHAVWVYHGEGSSTERFILSIGRDNNNFLRGAIPGRREGSYAGETNPDSNYELVETLRGTTVLSDKLPIRIRYRNYGDKPMPNALFKLFFLVEKVGE</sequence>